<comment type="pathway">
    <text evidence="2 12">Amino-acid biosynthesis; L-lysine biosynthesis via DAP pathway; (S)-tetrahydrodipicolinate from L-aspartate: step 3/4.</text>
</comment>
<feature type="binding site" evidence="12 15">
    <location>
        <position position="208"/>
    </location>
    <ligand>
        <name>pyruvate</name>
        <dbReference type="ChEBI" id="CHEBI:15361"/>
    </ligand>
</feature>
<dbReference type="InterPro" id="IPR020625">
    <property type="entry name" value="Schiff_base-form_aldolases_AS"/>
</dbReference>
<feature type="binding site" evidence="12 15">
    <location>
        <position position="50"/>
    </location>
    <ligand>
        <name>pyruvate</name>
        <dbReference type="ChEBI" id="CHEBI:15361"/>
    </ligand>
</feature>
<dbReference type="CDD" id="cd00950">
    <property type="entry name" value="DHDPS"/>
    <property type="match status" value="1"/>
</dbReference>
<keyword evidence="10 12" id="KW-0704">Schiff base</keyword>
<dbReference type="InterPro" id="IPR005263">
    <property type="entry name" value="DapA"/>
</dbReference>
<evidence type="ECO:0000313" key="16">
    <source>
        <dbReference type="EMBL" id="PAE90112.1"/>
    </source>
</evidence>
<dbReference type="PRINTS" id="PR00146">
    <property type="entry name" value="DHPICSNTHASE"/>
</dbReference>
<dbReference type="GO" id="GO:0008840">
    <property type="term" value="F:4-hydroxy-tetrahydrodipicolinate synthase activity"/>
    <property type="evidence" value="ECO:0007669"/>
    <property type="project" value="UniProtKB-UniRule"/>
</dbReference>
<comment type="similarity">
    <text evidence="3 12 13">Belongs to the DapA family.</text>
</comment>
<feature type="active site" description="Schiff-base intermediate with substrate" evidence="12 14">
    <location>
        <position position="166"/>
    </location>
</feature>
<evidence type="ECO:0000256" key="12">
    <source>
        <dbReference type="HAMAP-Rule" id="MF_00418"/>
    </source>
</evidence>
<evidence type="ECO:0000256" key="1">
    <source>
        <dbReference type="ARBA" id="ARBA00003294"/>
    </source>
</evidence>
<dbReference type="InterPro" id="IPR002220">
    <property type="entry name" value="DapA-like"/>
</dbReference>
<name>A0A268P2X9_SHOCL</name>
<reference evidence="16 17" key="1">
    <citation type="submission" date="2017-07" db="EMBL/GenBank/DDBJ databases">
        <title>Isolation and whole genome analysis of endospore-forming bacteria from heroin.</title>
        <authorList>
            <person name="Kalinowski J."/>
            <person name="Ahrens B."/>
            <person name="Al-Dilaimi A."/>
            <person name="Winkler A."/>
            <person name="Wibberg D."/>
            <person name="Schleenbecker U."/>
            <person name="Ruckert C."/>
            <person name="Wolfel R."/>
            <person name="Grass G."/>
        </authorList>
    </citation>
    <scope>NUCLEOTIDE SEQUENCE [LARGE SCALE GENOMIC DNA]</scope>
    <source>
        <strain evidence="16 17">7539</strain>
    </source>
</reference>
<keyword evidence="6 12" id="KW-0028">Amino-acid biosynthesis</keyword>
<comment type="catalytic activity">
    <reaction evidence="11 12">
        <text>L-aspartate 4-semialdehyde + pyruvate = (2S,4S)-4-hydroxy-2,3,4,5-tetrahydrodipicolinate + H2O + H(+)</text>
        <dbReference type="Rhea" id="RHEA:34171"/>
        <dbReference type="ChEBI" id="CHEBI:15361"/>
        <dbReference type="ChEBI" id="CHEBI:15377"/>
        <dbReference type="ChEBI" id="CHEBI:15378"/>
        <dbReference type="ChEBI" id="CHEBI:67139"/>
        <dbReference type="ChEBI" id="CHEBI:537519"/>
        <dbReference type="EC" id="4.3.3.7"/>
    </reaction>
</comment>
<dbReference type="GO" id="GO:0009089">
    <property type="term" value="P:lysine biosynthetic process via diaminopimelate"/>
    <property type="evidence" value="ECO:0007669"/>
    <property type="project" value="UniProtKB-UniRule"/>
</dbReference>
<dbReference type="Proteomes" id="UP000216207">
    <property type="component" value="Unassembled WGS sequence"/>
</dbReference>
<evidence type="ECO:0000256" key="5">
    <source>
        <dbReference type="ARBA" id="ARBA00022490"/>
    </source>
</evidence>
<dbReference type="EMBL" id="NPCC01000005">
    <property type="protein sequence ID" value="PAE90112.1"/>
    <property type="molecule type" value="Genomic_DNA"/>
</dbReference>
<dbReference type="PANTHER" id="PTHR12128:SF66">
    <property type="entry name" value="4-HYDROXY-2-OXOGLUTARATE ALDOLASE, MITOCHONDRIAL"/>
    <property type="match status" value="1"/>
</dbReference>
<feature type="site" description="Part of a proton relay during catalysis" evidence="12">
    <location>
        <position position="49"/>
    </location>
</feature>
<evidence type="ECO:0000256" key="3">
    <source>
        <dbReference type="ARBA" id="ARBA00007592"/>
    </source>
</evidence>
<evidence type="ECO:0000256" key="10">
    <source>
        <dbReference type="ARBA" id="ARBA00023270"/>
    </source>
</evidence>
<dbReference type="Pfam" id="PF00701">
    <property type="entry name" value="DHDPS"/>
    <property type="match status" value="1"/>
</dbReference>
<dbReference type="OMA" id="GMDACVP"/>
<dbReference type="InterPro" id="IPR013785">
    <property type="entry name" value="Aldolase_TIM"/>
</dbReference>
<gene>
    <name evidence="12" type="primary">dapA</name>
    <name evidence="16" type="ORF">CHH72_03780</name>
</gene>
<keyword evidence="7 12" id="KW-0220">Diaminopimelate biosynthesis</keyword>
<dbReference type="NCBIfam" id="TIGR00674">
    <property type="entry name" value="dapA"/>
    <property type="match status" value="1"/>
</dbReference>
<feature type="active site" description="Proton donor/acceptor" evidence="12 14">
    <location>
        <position position="138"/>
    </location>
</feature>
<dbReference type="HAMAP" id="MF_00418">
    <property type="entry name" value="DapA"/>
    <property type="match status" value="1"/>
</dbReference>
<dbReference type="GO" id="GO:0019877">
    <property type="term" value="P:diaminopimelate biosynthetic process"/>
    <property type="evidence" value="ECO:0007669"/>
    <property type="project" value="UniProtKB-UniRule"/>
</dbReference>
<comment type="caution">
    <text evidence="16">The sequence shown here is derived from an EMBL/GenBank/DDBJ whole genome shotgun (WGS) entry which is preliminary data.</text>
</comment>
<dbReference type="GO" id="GO:0005829">
    <property type="term" value="C:cytosol"/>
    <property type="evidence" value="ECO:0007669"/>
    <property type="project" value="TreeGrafter"/>
</dbReference>
<keyword evidence="8 12" id="KW-0457">Lysine biosynthesis</keyword>
<accession>A0A268P2X9</accession>
<keyword evidence="9 12" id="KW-0456">Lyase</keyword>
<protein>
    <recommendedName>
        <fullName evidence="4 12">4-hydroxy-tetrahydrodipicolinate synthase</fullName>
        <shortName evidence="12">HTPA synthase</shortName>
        <ecNumber evidence="4 12">4.3.3.7</ecNumber>
    </recommendedName>
</protein>
<proteinExistence type="inferred from homology"/>
<sequence length="296" mass="31334">MKPTGKYGPVWTAMVTPFQSTGAIDYQQTEQLIEHLIENGTDVLIVAGTTGESPLLSKEEKLELFAFCVKQANGRAAVVAGTGSNDTHASVELTKAAEKTGVDGVMLVTPYYNKPSQQGLFCHFSEIANETNLPVMLYNVPGRTGVNLEAETTIALANVNNIVAIKEASGNLEQIAAIIEHTPASFAVYSGDDSMTLPILAIGGDGIVSVASHLIGKEMQAMIGAFQAGENGKAAMMHRKLLPVMQALFLAPNPACVKYALNKNGIDVGEVKPPLAPVNDQEKAVVDQALATIQSR</sequence>
<evidence type="ECO:0000313" key="17">
    <source>
        <dbReference type="Proteomes" id="UP000216207"/>
    </source>
</evidence>
<dbReference type="EC" id="4.3.3.7" evidence="4 12"/>
<comment type="function">
    <text evidence="1 12">Catalyzes the condensation of (S)-aspartate-beta-semialdehyde [(S)-ASA] and pyruvate to 4-hydroxy-tetrahydrodipicolinate (HTPA).</text>
</comment>
<evidence type="ECO:0000256" key="7">
    <source>
        <dbReference type="ARBA" id="ARBA00022915"/>
    </source>
</evidence>
<dbReference type="SUPFAM" id="SSF51569">
    <property type="entry name" value="Aldolase"/>
    <property type="match status" value="1"/>
</dbReference>
<evidence type="ECO:0000256" key="14">
    <source>
        <dbReference type="PIRSR" id="PIRSR001365-1"/>
    </source>
</evidence>
<dbReference type="AlphaFoldDB" id="A0A268P2X9"/>
<dbReference type="PANTHER" id="PTHR12128">
    <property type="entry name" value="DIHYDRODIPICOLINATE SYNTHASE"/>
    <property type="match status" value="1"/>
</dbReference>
<dbReference type="RefSeq" id="WP_011247057.1">
    <property type="nucleotide sequence ID" value="NZ_BOQQ01000003.1"/>
</dbReference>
<comment type="subcellular location">
    <subcellularLocation>
        <location evidence="12">Cytoplasm</location>
    </subcellularLocation>
</comment>
<evidence type="ECO:0000256" key="11">
    <source>
        <dbReference type="ARBA" id="ARBA00047836"/>
    </source>
</evidence>
<dbReference type="PROSITE" id="PS00666">
    <property type="entry name" value="DHDPS_2"/>
    <property type="match status" value="1"/>
</dbReference>
<evidence type="ECO:0000256" key="6">
    <source>
        <dbReference type="ARBA" id="ARBA00022605"/>
    </source>
</evidence>
<evidence type="ECO:0000256" key="9">
    <source>
        <dbReference type="ARBA" id="ARBA00023239"/>
    </source>
</evidence>
<organism evidence="16 17">
    <name type="scientific">Shouchella clausii</name>
    <name type="common">Alkalihalobacillus clausii</name>
    <dbReference type="NCBI Taxonomy" id="79880"/>
    <lineage>
        <taxon>Bacteria</taxon>
        <taxon>Bacillati</taxon>
        <taxon>Bacillota</taxon>
        <taxon>Bacilli</taxon>
        <taxon>Bacillales</taxon>
        <taxon>Bacillaceae</taxon>
        <taxon>Shouchella</taxon>
    </lineage>
</organism>
<evidence type="ECO:0000256" key="13">
    <source>
        <dbReference type="PIRNR" id="PIRNR001365"/>
    </source>
</evidence>
<dbReference type="UniPathway" id="UPA00034">
    <property type="reaction ID" value="UER00017"/>
</dbReference>
<dbReference type="PIRSF" id="PIRSF001365">
    <property type="entry name" value="DHDPS"/>
    <property type="match status" value="1"/>
</dbReference>
<keyword evidence="5 12" id="KW-0963">Cytoplasm</keyword>
<evidence type="ECO:0000256" key="8">
    <source>
        <dbReference type="ARBA" id="ARBA00023154"/>
    </source>
</evidence>
<evidence type="ECO:0000256" key="15">
    <source>
        <dbReference type="PIRSR" id="PIRSR001365-2"/>
    </source>
</evidence>
<evidence type="ECO:0000256" key="4">
    <source>
        <dbReference type="ARBA" id="ARBA00012086"/>
    </source>
</evidence>
<dbReference type="SMART" id="SM01130">
    <property type="entry name" value="DHDPS"/>
    <property type="match status" value="1"/>
</dbReference>
<comment type="caution">
    <text evidence="12">Was originally thought to be a dihydrodipicolinate synthase (DHDPS), catalyzing the condensation of (S)-aspartate-beta-semialdehyde [(S)-ASA] and pyruvate to dihydrodipicolinate (DHDP). However, it was shown in E.coli that the product of the enzymatic reaction is not dihydrodipicolinate but in fact (4S)-4-hydroxy-2,3,4,5-tetrahydro-(2S)-dipicolinic acid (HTPA), and that the consecutive dehydration reaction leading to DHDP is not spontaneous but catalyzed by DapB.</text>
</comment>
<evidence type="ECO:0000256" key="2">
    <source>
        <dbReference type="ARBA" id="ARBA00005120"/>
    </source>
</evidence>
<dbReference type="Gene3D" id="3.20.20.70">
    <property type="entry name" value="Aldolase class I"/>
    <property type="match status" value="1"/>
</dbReference>
<comment type="subunit">
    <text evidence="12">Homotetramer; dimer of dimers.</text>
</comment>
<feature type="site" description="Part of a proton relay during catalysis" evidence="12">
    <location>
        <position position="112"/>
    </location>
</feature>